<dbReference type="EMBL" id="JARWAF010000006">
    <property type="protein sequence ID" value="MDJ1641814.1"/>
    <property type="molecule type" value="Genomic_DNA"/>
</dbReference>
<evidence type="ECO:0000313" key="1">
    <source>
        <dbReference type="EMBL" id="MDJ1641814.1"/>
    </source>
</evidence>
<evidence type="ECO:0000313" key="2">
    <source>
        <dbReference type="Proteomes" id="UP001237194"/>
    </source>
</evidence>
<accession>A0ABT7D7N0</accession>
<sequence>MARFTGGRTYGASGENTYYGCEHRIGALAGQTFLALFVACNTTENRLRFAWKCMTVTGADSRKV</sequence>
<organism evidence="1 2">
    <name type="scientific">Streptomyces pakalii</name>
    <dbReference type="NCBI Taxonomy" id="3036494"/>
    <lineage>
        <taxon>Bacteria</taxon>
        <taxon>Bacillati</taxon>
        <taxon>Actinomycetota</taxon>
        <taxon>Actinomycetes</taxon>
        <taxon>Kitasatosporales</taxon>
        <taxon>Streptomycetaceae</taxon>
        <taxon>Streptomyces</taxon>
    </lineage>
</organism>
<name>A0ABT7D7N0_9ACTN</name>
<dbReference type="RefSeq" id="WP_283895301.1">
    <property type="nucleotide sequence ID" value="NZ_JARWAF010000006.1"/>
</dbReference>
<gene>
    <name evidence="1" type="ORF">P5W92_15550</name>
</gene>
<comment type="caution">
    <text evidence="1">The sequence shown here is derived from an EMBL/GenBank/DDBJ whole genome shotgun (WGS) entry which is preliminary data.</text>
</comment>
<proteinExistence type="predicted"/>
<reference evidence="1 2" key="1">
    <citation type="submission" date="2023-04" db="EMBL/GenBank/DDBJ databases">
        <title>A novel species of the genus Streptomyces: Streptomyces pakalii sp. nov. isolated from a Mexican soil jungle.</title>
        <authorList>
            <person name="Chavez-Hernandez M.A."/>
            <person name="Ortiz-Alvarez J."/>
            <person name="Villa-Tanaca L."/>
            <person name="Hernandez-Rodriguez C."/>
        </authorList>
    </citation>
    <scope>NUCLEOTIDE SEQUENCE [LARGE SCALE GENOMIC DNA]</scope>
    <source>
        <strain evidence="1 2">ENCB-J15</strain>
    </source>
</reference>
<keyword evidence="2" id="KW-1185">Reference proteome</keyword>
<dbReference type="Proteomes" id="UP001237194">
    <property type="component" value="Unassembled WGS sequence"/>
</dbReference>
<protein>
    <submittedName>
        <fullName evidence="1">Uncharacterized protein</fullName>
    </submittedName>
</protein>